<dbReference type="PANTHER" id="PTHR36115:SF9">
    <property type="entry name" value="LMO1584 PROTEIN"/>
    <property type="match status" value="1"/>
</dbReference>
<comment type="subcellular location">
    <subcellularLocation>
        <location evidence="1">Cell membrane</location>
        <topology evidence="1">Multi-pass membrane protein</topology>
    </subcellularLocation>
</comment>
<feature type="transmembrane region" description="Helical" evidence="7">
    <location>
        <begin position="81"/>
        <end position="102"/>
    </location>
</feature>
<dbReference type="PANTHER" id="PTHR36115">
    <property type="entry name" value="PROLINE-RICH ANTIGEN HOMOLOG-RELATED"/>
    <property type="match status" value="1"/>
</dbReference>
<dbReference type="InterPro" id="IPR010432">
    <property type="entry name" value="RDD"/>
</dbReference>
<dbReference type="Pfam" id="PF06271">
    <property type="entry name" value="RDD"/>
    <property type="match status" value="1"/>
</dbReference>
<feature type="domain" description="RDD" evidence="8">
    <location>
        <begin position="82"/>
        <end position="206"/>
    </location>
</feature>
<evidence type="ECO:0000313" key="10">
    <source>
        <dbReference type="Proteomes" id="UP000531840"/>
    </source>
</evidence>
<keyword evidence="10" id="KW-1185">Reference proteome</keyword>
<dbReference type="RefSeq" id="WP_179939859.1">
    <property type="nucleotide sequence ID" value="NZ_JACBYF010000001.1"/>
</dbReference>
<evidence type="ECO:0000256" key="3">
    <source>
        <dbReference type="ARBA" id="ARBA00022692"/>
    </source>
</evidence>
<evidence type="ECO:0000313" key="9">
    <source>
        <dbReference type="EMBL" id="NYS46727.1"/>
    </source>
</evidence>
<keyword evidence="2" id="KW-1003">Cell membrane</keyword>
<organism evidence="9 10">
    <name type="scientific">Gemelliphila palaticanis</name>
    <dbReference type="NCBI Taxonomy" id="81950"/>
    <lineage>
        <taxon>Bacteria</taxon>
        <taxon>Bacillati</taxon>
        <taxon>Bacillota</taxon>
        <taxon>Bacilli</taxon>
        <taxon>Bacillales</taxon>
        <taxon>Gemellaceae</taxon>
        <taxon>Gemelliphila</taxon>
    </lineage>
</organism>
<evidence type="ECO:0000256" key="7">
    <source>
        <dbReference type="SAM" id="Phobius"/>
    </source>
</evidence>
<gene>
    <name evidence="9" type="ORF">HZY85_00765</name>
</gene>
<dbReference type="Proteomes" id="UP000531840">
    <property type="component" value="Unassembled WGS sequence"/>
</dbReference>
<reference evidence="9 10" key="1">
    <citation type="submission" date="2020-07" db="EMBL/GenBank/DDBJ databases">
        <title>MOT database genomes.</title>
        <authorList>
            <person name="Joseph S."/>
            <person name="Aduse-Opoku J."/>
            <person name="Hashim A."/>
            <person name="Wade W."/>
            <person name="Curtis M."/>
        </authorList>
    </citation>
    <scope>NUCLEOTIDE SEQUENCE [LARGE SCALE GENOMIC DNA]</scope>
    <source>
        <strain evidence="9 10">CIP 106318</strain>
    </source>
</reference>
<keyword evidence="3 7" id="KW-0812">Transmembrane</keyword>
<evidence type="ECO:0000256" key="1">
    <source>
        <dbReference type="ARBA" id="ARBA00004651"/>
    </source>
</evidence>
<comment type="caution">
    <text evidence="9">The sequence shown here is derived from an EMBL/GenBank/DDBJ whole genome shotgun (WGS) entry which is preliminary data.</text>
</comment>
<accession>A0ABX2SX19</accession>
<evidence type="ECO:0000256" key="2">
    <source>
        <dbReference type="ARBA" id="ARBA00022475"/>
    </source>
</evidence>
<protein>
    <submittedName>
        <fullName evidence="9">RDD family protein</fullName>
    </submittedName>
</protein>
<feature type="coiled-coil region" evidence="6">
    <location>
        <begin position="11"/>
        <end position="38"/>
    </location>
</feature>
<evidence type="ECO:0000259" key="8">
    <source>
        <dbReference type="Pfam" id="PF06271"/>
    </source>
</evidence>
<name>A0ABX2SX19_9BACL</name>
<feature type="transmembrane region" description="Helical" evidence="7">
    <location>
        <begin position="122"/>
        <end position="144"/>
    </location>
</feature>
<dbReference type="InterPro" id="IPR051791">
    <property type="entry name" value="Pra-immunoreactive"/>
</dbReference>
<sequence length="235" mass="27449">MEEKNNKLDNLEKIEEPVALEEKEIERVEEKVLADNQNSEQEKMSTDTQNIEQEKIEYTVIPKYVNMKATISDYYDISRNFYAGFVIRFAAMLIDMLLIFALSRLVNTVTFGVLDFGYELPFIGHTPLYFITFFSYFVFMTLFFSQTIGKMILGIRVESNDGSKLPFLDVIFRELVGRFLNVVLFSLPYLIVPFTNKKKGLHDFIADSVVVKEDFSKLRKKINDTMRELNKTVYK</sequence>
<keyword evidence="4 7" id="KW-1133">Transmembrane helix</keyword>
<evidence type="ECO:0000256" key="6">
    <source>
        <dbReference type="SAM" id="Coils"/>
    </source>
</evidence>
<dbReference type="EMBL" id="JACBYF010000001">
    <property type="protein sequence ID" value="NYS46727.1"/>
    <property type="molecule type" value="Genomic_DNA"/>
</dbReference>
<proteinExistence type="predicted"/>
<keyword evidence="6" id="KW-0175">Coiled coil</keyword>
<evidence type="ECO:0000256" key="5">
    <source>
        <dbReference type="ARBA" id="ARBA00023136"/>
    </source>
</evidence>
<evidence type="ECO:0000256" key="4">
    <source>
        <dbReference type="ARBA" id="ARBA00022989"/>
    </source>
</evidence>
<keyword evidence="5 7" id="KW-0472">Membrane</keyword>